<dbReference type="EMBL" id="JQBM01000003">
    <property type="protein sequence ID" value="KRN46182.1"/>
    <property type="molecule type" value="Genomic_DNA"/>
</dbReference>
<evidence type="ECO:0000313" key="4">
    <source>
        <dbReference type="Proteomes" id="UP000051992"/>
    </source>
</evidence>
<name>A0A0R2H3G5_WEIVI</name>
<accession>A0A0R2H3G5</accession>
<evidence type="ECO:0000313" key="5">
    <source>
        <dbReference type="Proteomes" id="UP000254621"/>
    </source>
</evidence>
<keyword evidence="4" id="KW-1185">Reference proteome</keyword>
<dbReference type="OrthoDB" id="9968718at2"/>
<protein>
    <recommendedName>
        <fullName evidence="1">HTH cro/C1-type domain-containing protein</fullName>
    </recommendedName>
</protein>
<dbReference type="STRING" id="1629.IV50_GL001157"/>
<dbReference type="PATRIC" id="fig|1629.5.peg.1164"/>
<dbReference type="RefSeq" id="WP_057746380.1">
    <property type="nucleotide sequence ID" value="NZ_CYXF01000160.1"/>
</dbReference>
<dbReference type="Pfam" id="PF01381">
    <property type="entry name" value="HTH_3"/>
    <property type="match status" value="1"/>
</dbReference>
<dbReference type="Proteomes" id="UP000051992">
    <property type="component" value="Unassembled WGS sequence"/>
</dbReference>
<dbReference type="Proteomes" id="UP000254621">
    <property type="component" value="Unassembled WGS sequence"/>
</dbReference>
<dbReference type="EMBL" id="UHIV01000007">
    <property type="protein sequence ID" value="SUP61367.1"/>
    <property type="molecule type" value="Genomic_DNA"/>
</dbReference>
<proteinExistence type="predicted"/>
<reference evidence="2 4" key="1">
    <citation type="journal article" date="2015" name="Genome Announc.">
        <title>Expanding the biotechnology potential of lactobacilli through comparative genomics of 213 strains and associated genera.</title>
        <authorList>
            <person name="Sun Z."/>
            <person name="Harris H.M."/>
            <person name="McCann A."/>
            <person name="Guo C."/>
            <person name="Argimon S."/>
            <person name="Zhang W."/>
            <person name="Yang X."/>
            <person name="Jeffery I.B."/>
            <person name="Cooney J.C."/>
            <person name="Kagawa T.F."/>
            <person name="Liu W."/>
            <person name="Song Y."/>
            <person name="Salvetti E."/>
            <person name="Wrobel A."/>
            <person name="Rasinkangas P."/>
            <person name="Parkhill J."/>
            <person name="Rea M.C."/>
            <person name="O'Sullivan O."/>
            <person name="Ritari J."/>
            <person name="Douillard F.P."/>
            <person name="Paul Ross R."/>
            <person name="Yang R."/>
            <person name="Briner A.E."/>
            <person name="Felis G.E."/>
            <person name="de Vos W.M."/>
            <person name="Barrangou R."/>
            <person name="Klaenhammer T.R."/>
            <person name="Caufield P.W."/>
            <person name="Cui Y."/>
            <person name="Zhang H."/>
            <person name="O'Toole P.W."/>
        </authorList>
    </citation>
    <scope>NUCLEOTIDE SEQUENCE [LARGE SCALE GENOMIC DNA]</scope>
    <source>
        <strain evidence="2 4">DSM 20410</strain>
    </source>
</reference>
<organism evidence="2 4">
    <name type="scientific">Weissella viridescens</name>
    <name type="common">Lactobacillus viridescens</name>
    <dbReference type="NCBI Taxonomy" id="1629"/>
    <lineage>
        <taxon>Bacteria</taxon>
        <taxon>Bacillati</taxon>
        <taxon>Bacillota</taxon>
        <taxon>Bacilli</taxon>
        <taxon>Lactobacillales</taxon>
        <taxon>Lactobacillaceae</taxon>
        <taxon>Weissella</taxon>
    </lineage>
</organism>
<dbReference type="AlphaFoldDB" id="A0A0R2H3G5"/>
<gene>
    <name evidence="2" type="ORF">IV50_GL001157</name>
    <name evidence="3" type="ORF">NCTC13645_02522</name>
</gene>
<reference evidence="3 5" key="2">
    <citation type="submission" date="2018-06" db="EMBL/GenBank/DDBJ databases">
        <authorList>
            <consortium name="Pathogen Informatics"/>
            <person name="Doyle S."/>
        </authorList>
    </citation>
    <scope>NUCLEOTIDE SEQUENCE [LARGE SCALE GENOMIC DNA]</scope>
    <source>
        <strain evidence="3 5">NCTC13645</strain>
    </source>
</reference>
<evidence type="ECO:0000313" key="3">
    <source>
        <dbReference type="EMBL" id="SUP61367.1"/>
    </source>
</evidence>
<evidence type="ECO:0000313" key="2">
    <source>
        <dbReference type="EMBL" id="KRN46182.1"/>
    </source>
</evidence>
<feature type="domain" description="HTH cro/C1-type" evidence="1">
    <location>
        <begin position="34"/>
        <end position="75"/>
    </location>
</feature>
<evidence type="ECO:0000259" key="1">
    <source>
        <dbReference type="Pfam" id="PF01381"/>
    </source>
</evidence>
<dbReference type="InterPro" id="IPR001387">
    <property type="entry name" value="Cro/C1-type_HTH"/>
</dbReference>
<sequence length="86" mass="9852">MVDSSIKEKLTIPEAWARINYARNEFATYVKTNHIPREELATVIGKTPQYINKLLAGTEKGVAAQINLQKLMEYTQFNGDNFYEGR</sequence>